<evidence type="ECO:0000313" key="2">
    <source>
        <dbReference type="Proteomes" id="UP000502035"/>
    </source>
</evidence>
<accession>A0A6G7YCE3</accession>
<sequence length="48" mass="4878">MNAPTVASGSSPIGGELVATSVHAGNAQPYSVQIVWSPRMAGTYLVCT</sequence>
<dbReference type="AlphaFoldDB" id="A0A6G7YCE3"/>
<reference evidence="1 2" key="1">
    <citation type="submission" date="2020-03" db="EMBL/GenBank/DDBJ databases">
        <title>Nocardioides sp. nov., isolated from fish.</title>
        <authorList>
            <person name="Hyun D.-W."/>
            <person name="Bae J.-W."/>
        </authorList>
    </citation>
    <scope>NUCLEOTIDE SEQUENCE [LARGE SCALE GENOMIC DNA]</scope>
    <source>
        <strain evidence="1 2">HDW12A</strain>
    </source>
</reference>
<proteinExistence type="predicted"/>
<organism evidence="1 2">
    <name type="scientific">Nocardioides piscis</name>
    <dbReference type="NCBI Taxonomy" id="2714938"/>
    <lineage>
        <taxon>Bacteria</taxon>
        <taxon>Bacillati</taxon>
        <taxon>Actinomycetota</taxon>
        <taxon>Actinomycetes</taxon>
        <taxon>Propionibacteriales</taxon>
        <taxon>Nocardioidaceae</taxon>
        <taxon>Nocardioides</taxon>
    </lineage>
</organism>
<dbReference type="EMBL" id="CP049866">
    <property type="protein sequence ID" value="QIK74465.1"/>
    <property type="molecule type" value="Genomic_DNA"/>
</dbReference>
<evidence type="ECO:0000313" key="1">
    <source>
        <dbReference type="EMBL" id="QIK74465.1"/>
    </source>
</evidence>
<dbReference type="KEGG" id="npi:G7071_02440"/>
<dbReference type="RefSeq" id="WP_166314490.1">
    <property type="nucleotide sequence ID" value="NZ_CP049866.1"/>
</dbReference>
<keyword evidence="2" id="KW-1185">Reference proteome</keyword>
<protein>
    <submittedName>
        <fullName evidence="1">Uncharacterized protein</fullName>
    </submittedName>
</protein>
<gene>
    <name evidence="1" type="ORF">G7071_02440</name>
</gene>
<dbReference type="Proteomes" id="UP000502035">
    <property type="component" value="Chromosome"/>
</dbReference>
<name>A0A6G7YCE3_9ACTN</name>